<dbReference type="EMBL" id="BBNY01000010">
    <property type="protein sequence ID" value="GAL89474.1"/>
    <property type="molecule type" value="Genomic_DNA"/>
</dbReference>
<comment type="caution">
    <text evidence="3">The sequence shown here is derived from an EMBL/GenBank/DDBJ whole genome shotgun (WGS) entry which is preliminary data.</text>
</comment>
<sequence length="389" mass="44384">MKTKILFLVWLLLFSFSCDNDDISNEQLEEQDDEVIDNDEDDDDNNESPIQNLNIGFEEGLLHWKTYKAPSIANDAIIRVDENGNAKSGKKHLFLRLPASAKINTADYVHIGQHLELDKTKRYKYSVWLKWANPENELPNAIVSIWARNPDGTYSGKDVWIDNGKDYQLHSFEFTPTATGKVFCYISLLTHQKGFYNTDVLVDDFKVEVIGDAVVDTDPRPANINLLKNSSFSDGFDFWNSTHNNPTNVDGLNKFIVEENGNKSVQLELPGAPNSTDLNYTWTGIYQNVKLYAGNTYQLQARIDRVVPSGTDYYTILNFYAYKPPTTTPKAWLGSIDYRFNIAELHDYSEMITPTETTMYHISTRVFGWGNDGNPVTIRVDDLTIKRVE</sequence>
<evidence type="ECO:0000313" key="4">
    <source>
        <dbReference type="Proteomes" id="UP000030184"/>
    </source>
</evidence>
<proteinExistence type="predicted"/>
<evidence type="ECO:0000256" key="1">
    <source>
        <dbReference type="SAM" id="MobiDB-lite"/>
    </source>
</evidence>
<evidence type="ECO:0000313" key="3">
    <source>
        <dbReference type="EMBL" id="GAL89474.1"/>
    </source>
</evidence>
<evidence type="ECO:0000256" key="2">
    <source>
        <dbReference type="SAM" id="SignalP"/>
    </source>
</evidence>
<name>A0A098LSV9_9FLAO</name>
<dbReference type="Proteomes" id="UP000030184">
    <property type="component" value="Unassembled WGS sequence"/>
</dbReference>
<dbReference type="PROSITE" id="PS51257">
    <property type="entry name" value="PROKAR_LIPOPROTEIN"/>
    <property type="match status" value="1"/>
</dbReference>
<organism evidence="3 4">
    <name type="scientific">Jejuia pallidilutea</name>
    <dbReference type="NCBI Taxonomy" id="504487"/>
    <lineage>
        <taxon>Bacteria</taxon>
        <taxon>Pseudomonadati</taxon>
        <taxon>Bacteroidota</taxon>
        <taxon>Flavobacteriia</taxon>
        <taxon>Flavobacteriales</taxon>
        <taxon>Flavobacteriaceae</taxon>
        <taxon>Jejuia</taxon>
    </lineage>
</organism>
<dbReference type="Gene3D" id="2.60.120.260">
    <property type="entry name" value="Galactose-binding domain-like"/>
    <property type="match status" value="2"/>
</dbReference>
<dbReference type="RefSeq" id="WP_045371839.1">
    <property type="nucleotide sequence ID" value="NZ_BBNY01000010.1"/>
</dbReference>
<keyword evidence="4" id="KW-1185">Reference proteome</keyword>
<feature type="compositionally biased region" description="Acidic residues" evidence="1">
    <location>
        <begin position="30"/>
        <end position="46"/>
    </location>
</feature>
<reference evidence="4" key="1">
    <citation type="journal article" date="2014" name="Genome Announc.">
        <title>Draft Genome Sequence of Marine Flavobacterium Jejuia pallidilutea Strain 11shimoA1 and Pigmentation Mutants.</title>
        <authorList>
            <person name="Takatani N."/>
            <person name="Nakanishi M."/>
            <person name="Meirelles P."/>
            <person name="Mino S."/>
            <person name="Suda W."/>
            <person name="Oshima K."/>
            <person name="Hattori M."/>
            <person name="Ohkuma M."/>
            <person name="Hosokawa M."/>
            <person name="Miyashita K."/>
            <person name="Thompson F.L."/>
            <person name="Niwa A."/>
            <person name="Sawabe T."/>
            <person name="Sawabe T."/>
        </authorList>
    </citation>
    <scope>NUCLEOTIDE SEQUENCE [LARGE SCALE GENOMIC DNA]</scope>
    <source>
        <strain evidence="4">JCM 19538</strain>
    </source>
</reference>
<dbReference type="AlphaFoldDB" id="A0A098LSV9"/>
<accession>A0A098LSV9</accession>
<evidence type="ECO:0008006" key="5">
    <source>
        <dbReference type="Google" id="ProtNLM"/>
    </source>
</evidence>
<feature type="signal peptide" evidence="2">
    <location>
        <begin position="1"/>
        <end position="20"/>
    </location>
</feature>
<keyword evidence="2" id="KW-0732">Signal</keyword>
<feature type="chain" id="PRO_5001937343" description="Carbohydrate binding protein" evidence="2">
    <location>
        <begin position="21"/>
        <end position="389"/>
    </location>
</feature>
<gene>
    <name evidence="3" type="ORF">JCM19538_1711</name>
</gene>
<feature type="region of interest" description="Disordered" evidence="1">
    <location>
        <begin position="30"/>
        <end position="50"/>
    </location>
</feature>
<dbReference type="OrthoDB" id="9778777at2"/>
<protein>
    <recommendedName>
        <fullName evidence="5">Carbohydrate binding protein</fullName>
    </recommendedName>
</protein>